<comment type="caution">
    <text evidence="2">The sequence shown here is derived from an EMBL/GenBank/DDBJ whole genome shotgun (WGS) entry which is preliminary data.</text>
</comment>
<feature type="transmembrane region" description="Helical" evidence="1">
    <location>
        <begin position="217"/>
        <end position="241"/>
    </location>
</feature>
<feature type="transmembrane region" description="Helical" evidence="1">
    <location>
        <begin position="98"/>
        <end position="116"/>
    </location>
</feature>
<organism evidence="2 3">
    <name type="scientific">Galliscardovia ingluviei</name>
    <dbReference type="NCBI Taxonomy" id="1769422"/>
    <lineage>
        <taxon>Bacteria</taxon>
        <taxon>Bacillati</taxon>
        <taxon>Actinomycetota</taxon>
        <taxon>Actinomycetes</taxon>
        <taxon>Bifidobacteriales</taxon>
        <taxon>Bifidobacteriaceae</taxon>
        <taxon>Galliscardovia</taxon>
    </lineage>
</organism>
<feature type="transmembrane region" description="Helical" evidence="1">
    <location>
        <begin position="128"/>
        <end position="147"/>
    </location>
</feature>
<keyword evidence="1" id="KW-0472">Membrane</keyword>
<accession>A0A8J3AH16</accession>
<evidence type="ECO:0000313" key="2">
    <source>
        <dbReference type="EMBL" id="GGI14263.1"/>
    </source>
</evidence>
<feature type="transmembrane region" description="Helical" evidence="1">
    <location>
        <begin position="32"/>
        <end position="52"/>
    </location>
</feature>
<keyword evidence="1" id="KW-0812">Transmembrane</keyword>
<dbReference type="EMBL" id="BMDH01000002">
    <property type="protein sequence ID" value="GGI14263.1"/>
    <property type="molecule type" value="Genomic_DNA"/>
</dbReference>
<dbReference type="Pfam" id="PF05857">
    <property type="entry name" value="TraX"/>
    <property type="match status" value="1"/>
</dbReference>
<dbReference type="RefSeq" id="WP_188355168.1">
    <property type="nucleotide sequence ID" value="NZ_BMDH01000002.1"/>
</dbReference>
<evidence type="ECO:0000256" key="1">
    <source>
        <dbReference type="SAM" id="Phobius"/>
    </source>
</evidence>
<dbReference type="AlphaFoldDB" id="A0A8J3AH16"/>
<protein>
    <submittedName>
        <fullName evidence="2">Uncharacterized protein</fullName>
    </submittedName>
</protein>
<feature type="transmembrane region" description="Helical" evidence="1">
    <location>
        <begin position="168"/>
        <end position="187"/>
    </location>
</feature>
<name>A0A8J3AH16_9BIFI</name>
<gene>
    <name evidence="2" type="ORF">GCM10007377_10060</name>
</gene>
<keyword evidence="3" id="KW-1185">Reference proteome</keyword>
<proteinExistence type="predicted"/>
<feature type="transmembrane region" description="Helical" evidence="1">
    <location>
        <begin position="193"/>
        <end position="210"/>
    </location>
</feature>
<dbReference type="Proteomes" id="UP000619536">
    <property type="component" value="Unassembled WGS sequence"/>
</dbReference>
<keyword evidence="1" id="KW-1133">Transmembrane helix</keyword>
<feature type="transmembrane region" description="Helical" evidence="1">
    <location>
        <begin position="64"/>
        <end position="86"/>
    </location>
</feature>
<evidence type="ECO:0000313" key="3">
    <source>
        <dbReference type="Proteomes" id="UP000619536"/>
    </source>
</evidence>
<dbReference type="InterPro" id="IPR008875">
    <property type="entry name" value="TraX"/>
</dbReference>
<feature type="transmembrane region" description="Helical" evidence="1">
    <location>
        <begin position="253"/>
        <end position="274"/>
    </location>
</feature>
<reference evidence="2" key="1">
    <citation type="journal article" date="2014" name="Int. J. Syst. Evol. Microbiol.">
        <title>Complete genome sequence of Corynebacterium casei LMG S-19264T (=DSM 44701T), isolated from a smear-ripened cheese.</title>
        <authorList>
            <consortium name="US DOE Joint Genome Institute (JGI-PGF)"/>
            <person name="Walter F."/>
            <person name="Albersmeier A."/>
            <person name="Kalinowski J."/>
            <person name="Ruckert C."/>
        </authorList>
    </citation>
    <scope>NUCLEOTIDE SEQUENCE</scope>
    <source>
        <strain evidence="2">CCM 8606</strain>
    </source>
</reference>
<sequence>MALYKREWNTSIHQSAPEAPRRRKRQRGLSMFRLKIIAMVLLTLGTLNTAVVMPHIDMNNIGDLTLAILLDAVSWVAIPIFAWITVMGVHHSQHLWHYLGRVLLLAALSEVPYDMATSHVWFDSTSNNPVWAVAVCIVVIVVLRSLDTRPVHDAYTGPVYQVSYGQSIGIRIVVCAAAVLWLILGHFGVRVGVMNEGLVLLAMVIIFEILHRHENTMMYSAAVVGALAGLTPGLGVAVVHYHNDQLGYTKKAVGLGFYVYYVVHLVLFAVLAVLA</sequence>
<reference evidence="2" key="2">
    <citation type="submission" date="2020-09" db="EMBL/GenBank/DDBJ databases">
        <authorList>
            <person name="Sun Q."/>
            <person name="Sedlacek I."/>
        </authorList>
    </citation>
    <scope>NUCLEOTIDE SEQUENCE</scope>
    <source>
        <strain evidence="2">CCM 8606</strain>
    </source>
</reference>